<reference evidence="1 2" key="1">
    <citation type="journal article" date="2019" name="Sci. Rep.">
        <title>Orb-weaving spider Araneus ventricosus genome elucidates the spidroin gene catalogue.</title>
        <authorList>
            <person name="Kono N."/>
            <person name="Nakamura H."/>
            <person name="Ohtoshi R."/>
            <person name="Moran D.A.P."/>
            <person name="Shinohara A."/>
            <person name="Yoshida Y."/>
            <person name="Fujiwara M."/>
            <person name="Mori M."/>
            <person name="Tomita M."/>
            <person name="Arakawa K."/>
        </authorList>
    </citation>
    <scope>NUCLEOTIDE SEQUENCE [LARGE SCALE GENOMIC DNA]</scope>
</reference>
<name>A0A4Y2EYI5_ARAVE</name>
<organism evidence="1 2">
    <name type="scientific">Araneus ventricosus</name>
    <name type="common">Orbweaver spider</name>
    <name type="synonym">Epeira ventricosa</name>
    <dbReference type="NCBI Taxonomy" id="182803"/>
    <lineage>
        <taxon>Eukaryota</taxon>
        <taxon>Metazoa</taxon>
        <taxon>Ecdysozoa</taxon>
        <taxon>Arthropoda</taxon>
        <taxon>Chelicerata</taxon>
        <taxon>Arachnida</taxon>
        <taxon>Araneae</taxon>
        <taxon>Araneomorphae</taxon>
        <taxon>Entelegynae</taxon>
        <taxon>Araneoidea</taxon>
        <taxon>Araneidae</taxon>
        <taxon>Araneus</taxon>
    </lineage>
</organism>
<gene>
    <name evidence="1" type="ORF">AVEN_268864_1</name>
</gene>
<dbReference type="Proteomes" id="UP000499080">
    <property type="component" value="Unassembled WGS sequence"/>
</dbReference>
<dbReference type="AlphaFoldDB" id="A0A4Y2EYI5"/>
<protein>
    <submittedName>
        <fullName evidence="1">Uncharacterized protein</fullName>
    </submittedName>
</protein>
<sequence length="109" mass="11970">MNEIKRHGKKVSLSLRQKNGDSDFHSFIPKCSAKEDSPPIIKSLVPLPTGTVTMGSTLSGTCLFQNTSLAEMGDNAERRLNFYTPPHNSSLHEKVASLLKKSHDNETSS</sequence>
<dbReference type="EMBL" id="BGPR01000721">
    <property type="protein sequence ID" value="GBM32945.1"/>
    <property type="molecule type" value="Genomic_DNA"/>
</dbReference>
<proteinExistence type="predicted"/>
<evidence type="ECO:0000313" key="2">
    <source>
        <dbReference type="Proteomes" id="UP000499080"/>
    </source>
</evidence>
<evidence type="ECO:0000313" key="1">
    <source>
        <dbReference type="EMBL" id="GBM32945.1"/>
    </source>
</evidence>
<keyword evidence="2" id="KW-1185">Reference proteome</keyword>
<comment type="caution">
    <text evidence="1">The sequence shown here is derived from an EMBL/GenBank/DDBJ whole genome shotgun (WGS) entry which is preliminary data.</text>
</comment>
<accession>A0A4Y2EYI5</accession>